<dbReference type="AlphaFoldDB" id="A0A7Y2E8I7"/>
<proteinExistence type="predicted"/>
<dbReference type="SUPFAM" id="SSF55174">
    <property type="entry name" value="Alpha-L RNA-binding motif"/>
    <property type="match status" value="1"/>
</dbReference>
<dbReference type="PROSITE" id="PS50889">
    <property type="entry name" value="S4"/>
    <property type="match status" value="1"/>
</dbReference>
<dbReference type="Gene3D" id="3.10.290.10">
    <property type="entry name" value="RNA-binding S4 domain"/>
    <property type="match status" value="1"/>
</dbReference>
<dbReference type="GO" id="GO:0003723">
    <property type="term" value="F:RNA binding"/>
    <property type="evidence" value="ECO:0007669"/>
    <property type="project" value="UniProtKB-KW"/>
</dbReference>
<name>A0A7Y2E8I7_UNCEI</name>
<dbReference type="CDD" id="cd00165">
    <property type="entry name" value="S4"/>
    <property type="match status" value="1"/>
</dbReference>
<dbReference type="EMBL" id="JABDJR010000417">
    <property type="protein sequence ID" value="NNF07156.1"/>
    <property type="molecule type" value="Genomic_DNA"/>
</dbReference>
<organism evidence="3 4">
    <name type="scientific">Eiseniibacteriota bacterium</name>
    <dbReference type="NCBI Taxonomy" id="2212470"/>
    <lineage>
        <taxon>Bacteria</taxon>
        <taxon>Candidatus Eiseniibacteriota</taxon>
    </lineage>
</organism>
<evidence type="ECO:0000313" key="3">
    <source>
        <dbReference type="EMBL" id="NNF07156.1"/>
    </source>
</evidence>
<dbReference type="SMART" id="SM00363">
    <property type="entry name" value="S4"/>
    <property type="match status" value="1"/>
</dbReference>
<dbReference type="Pfam" id="PF01479">
    <property type="entry name" value="S4"/>
    <property type="match status" value="1"/>
</dbReference>
<evidence type="ECO:0000313" key="4">
    <source>
        <dbReference type="Proteomes" id="UP000547674"/>
    </source>
</evidence>
<protein>
    <submittedName>
        <fullName evidence="3">RNA-binding protein</fullName>
    </submittedName>
</protein>
<dbReference type="InterPro" id="IPR036986">
    <property type="entry name" value="S4_RNA-bd_sf"/>
</dbReference>
<comment type="caution">
    <text evidence="3">The sequence shown here is derived from an EMBL/GenBank/DDBJ whole genome shotgun (WGS) entry which is preliminary data.</text>
</comment>
<evidence type="ECO:0000256" key="1">
    <source>
        <dbReference type="PROSITE-ProRule" id="PRU00182"/>
    </source>
</evidence>
<reference evidence="3 4" key="1">
    <citation type="submission" date="2020-03" db="EMBL/GenBank/DDBJ databases">
        <title>Metabolic flexibility allows generalist bacteria to become dominant in a frequently disturbed ecosystem.</title>
        <authorList>
            <person name="Chen Y.-J."/>
            <person name="Leung P.M."/>
            <person name="Bay S.K."/>
            <person name="Hugenholtz P."/>
            <person name="Kessler A.J."/>
            <person name="Shelley G."/>
            <person name="Waite D.W."/>
            <person name="Cook P.L."/>
            <person name="Greening C."/>
        </authorList>
    </citation>
    <scope>NUCLEOTIDE SEQUENCE [LARGE SCALE GENOMIC DNA]</scope>
    <source>
        <strain evidence="3">SS_bin_28</strain>
    </source>
</reference>
<feature type="domain" description="RNA-binding S4" evidence="2">
    <location>
        <begin position="1"/>
        <end position="57"/>
    </location>
</feature>
<dbReference type="Proteomes" id="UP000547674">
    <property type="component" value="Unassembled WGS sequence"/>
</dbReference>
<keyword evidence="1" id="KW-0694">RNA-binding</keyword>
<evidence type="ECO:0000259" key="2">
    <source>
        <dbReference type="SMART" id="SM00363"/>
    </source>
</evidence>
<gene>
    <name evidence="3" type="ORF">HKN21_10380</name>
</gene>
<dbReference type="InterPro" id="IPR002942">
    <property type="entry name" value="S4_RNA-bd"/>
</dbReference>
<accession>A0A7Y2E8I7</accession>
<sequence length="88" mass="9985">MRVDLLLKRLCILKSRTLAREACDRGKVFLNDKPARGSATVRSGDTIRLELGPRTLEIKTLMIPQGAVAKKNAPDYYDVIRDEREELD</sequence>